<reference evidence="1 2" key="1">
    <citation type="submission" date="2019-01" db="EMBL/GenBank/DDBJ databases">
        <title>Cytophagaceae bacterium strain CAR-16.</title>
        <authorList>
            <person name="Chen W.-M."/>
        </authorList>
    </citation>
    <scope>NUCLEOTIDE SEQUENCE [LARGE SCALE GENOMIC DNA]</scope>
    <source>
        <strain evidence="1 2">CAR-16</strain>
    </source>
</reference>
<accession>A0A4Q1BY94</accession>
<dbReference type="EMBL" id="SDHY01000005">
    <property type="protein sequence ID" value="RXK48080.1"/>
    <property type="molecule type" value="Genomic_DNA"/>
</dbReference>
<organism evidence="1 2">
    <name type="scientific">Aquirufa rosea</name>
    <dbReference type="NCBI Taxonomy" id="2509241"/>
    <lineage>
        <taxon>Bacteria</taxon>
        <taxon>Pseudomonadati</taxon>
        <taxon>Bacteroidota</taxon>
        <taxon>Cytophagia</taxon>
        <taxon>Cytophagales</taxon>
        <taxon>Flectobacillaceae</taxon>
        <taxon>Aquirufa</taxon>
    </lineage>
</organism>
<keyword evidence="2" id="KW-1185">Reference proteome</keyword>
<proteinExistence type="predicted"/>
<evidence type="ECO:0000313" key="1">
    <source>
        <dbReference type="EMBL" id="RXK48080.1"/>
    </source>
</evidence>
<dbReference type="AlphaFoldDB" id="A0A4Q1BY94"/>
<gene>
    <name evidence="1" type="ORF">ESB04_08505</name>
</gene>
<sequence>MAIAILIGLAAISTKSKGTSLYFAQCCTATIKLENRDVTISVTKCRTTLIDACDAAYREVRKAAIALGE</sequence>
<name>A0A4Q1BY94_9BACT</name>
<evidence type="ECO:0000313" key="2">
    <source>
        <dbReference type="Proteomes" id="UP000289455"/>
    </source>
</evidence>
<comment type="caution">
    <text evidence="1">The sequence shown here is derived from an EMBL/GenBank/DDBJ whole genome shotgun (WGS) entry which is preliminary data.</text>
</comment>
<dbReference type="Proteomes" id="UP000289455">
    <property type="component" value="Unassembled WGS sequence"/>
</dbReference>
<protein>
    <submittedName>
        <fullName evidence="1">Uncharacterized protein</fullName>
    </submittedName>
</protein>